<dbReference type="VEuPathDB" id="CryptoDB:Cvel_5291"/>
<protein>
    <submittedName>
        <fullName evidence="2">Uncharacterized protein</fullName>
    </submittedName>
</protein>
<reference evidence="2" key="1">
    <citation type="submission" date="2014-11" db="EMBL/GenBank/DDBJ databases">
        <authorList>
            <person name="Otto D Thomas"/>
            <person name="Naeem Raeece"/>
        </authorList>
    </citation>
    <scope>NUCLEOTIDE SEQUENCE</scope>
</reference>
<gene>
    <name evidence="2" type="ORF">Cvel_5291</name>
</gene>
<accession>A0A0G4GWB3</accession>
<proteinExistence type="predicted"/>
<sequence>MASPVISTEQSSDKASAVEGVWRALTLRIGEVEEWSRIEDESSVSLKFPSGPPKFPFKEVIIKNRDPNLEVLHEDLVGDDKLLCRMSPNPICKPTVPLKITMGPNGKTLINGKPVGKKKETDPASDAEGEEKGVEGETASDETNKGGKGTEGEAEEVEKTN</sequence>
<evidence type="ECO:0000256" key="1">
    <source>
        <dbReference type="SAM" id="MobiDB-lite"/>
    </source>
</evidence>
<dbReference type="AlphaFoldDB" id="A0A0G4GWB3"/>
<feature type="compositionally biased region" description="Basic and acidic residues" evidence="1">
    <location>
        <begin position="142"/>
        <end position="161"/>
    </location>
</feature>
<name>A0A0G4GWB3_9ALVE</name>
<evidence type="ECO:0000313" key="2">
    <source>
        <dbReference type="EMBL" id="CEM35030.1"/>
    </source>
</evidence>
<dbReference type="EMBL" id="CDMZ01001602">
    <property type="protein sequence ID" value="CEM35030.1"/>
    <property type="molecule type" value="Genomic_DNA"/>
</dbReference>
<feature type="region of interest" description="Disordered" evidence="1">
    <location>
        <begin position="94"/>
        <end position="161"/>
    </location>
</feature>
<organism evidence="2">
    <name type="scientific">Chromera velia CCMP2878</name>
    <dbReference type="NCBI Taxonomy" id="1169474"/>
    <lineage>
        <taxon>Eukaryota</taxon>
        <taxon>Sar</taxon>
        <taxon>Alveolata</taxon>
        <taxon>Colpodellida</taxon>
        <taxon>Chromeraceae</taxon>
        <taxon>Chromera</taxon>
    </lineage>
</organism>